<dbReference type="EMBL" id="CAAALY010252213">
    <property type="protein sequence ID" value="VEL36428.1"/>
    <property type="molecule type" value="Genomic_DNA"/>
</dbReference>
<evidence type="ECO:0000256" key="11">
    <source>
        <dbReference type="RuleBase" id="RU000679"/>
    </source>
</evidence>
<evidence type="ECO:0000256" key="9">
    <source>
        <dbReference type="ARBA" id="ARBA00023201"/>
    </source>
</evidence>
<dbReference type="AlphaFoldDB" id="A0A3S5FG76"/>
<evidence type="ECO:0000256" key="1">
    <source>
        <dbReference type="ARBA" id="ARBA00004141"/>
    </source>
</evidence>
<evidence type="ECO:0000256" key="6">
    <source>
        <dbReference type="ARBA" id="ARBA00023053"/>
    </source>
</evidence>
<evidence type="ECO:0000256" key="7">
    <source>
        <dbReference type="ARBA" id="ARBA00023065"/>
    </source>
</evidence>
<comment type="similarity">
    <text evidence="11">Belongs to the amiloride-sensitive sodium channel (TC 1.A.6) family.</text>
</comment>
<protein>
    <submittedName>
        <fullName evidence="13">Uncharacterized protein</fullName>
    </submittedName>
</protein>
<sequence>MASKQSVSTQPSASDLQVSRVNTELSWQPMLDVPMTTTVQLSRADVIKPLPFSAEHLVPGASGNRMMPPTFIKLVCETFTIRGVGRLNKGPRFLRSLWLCFVLIMTVGLCLTISLLVKDYLLYDVTVNLHVKLDATSEFPAITVCHHQPFSHRAYRDWRNGVGISPRVFTQKIRERAHQHLLKNEVGFAEQIQANLGINFYYQHLDYQEALNYGHDTSIFLSCMRRTGKYKQIEGNCTLLDGFHIRRFNHHTYFNCYTFDPSSKQDGEDTDVLSLVVGMGPRPDDEQAFITDIFEMARGLR</sequence>
<evidence type="ECO:0000313" key="13">
    <source>
        <dbReference type="EMBL" id="VEL36428.1"/>
    </source>
</evidence>
<evidence type="ECO:0000256" key="2">
    <source>
        <dbReference type="ARBA" id="ARBA00022448"/>
    </source>
</evidence>
<proteinExistence type="inferred from homology"/>
<keyword evidence="6" id="KW-0915">Sodium</keyword>
<keyword evidence="10 11" id="KW-0407">Ion channel</keyword>
<dbReference type="Pfam" id="PF00858">
    <property type="entry name" value="ASC"/>
    <property type="match status" value="1"/>
</dbReference>
<keyword evidence="5 12" id="KW-1133">Transmembrane helix</keyword>
<feature type="transmembrane region" description="Helical" evidence="12">
    <location>
        <begin position="96"/>
        <end position="117"/>
    </location>
</feature>
<evidence type="ECO:0000256" key="8">
    <source>
        <dbReference type="ARBA" id="ARBA00023136"/>
    </source>
</evidence>
<organism evidence="13 14">
    <name type="scientific">Protopolystoma xenopodis</name>
    <dbReference type="NCBI Taxonomy" id="117903"/>
    <lineage>
        <taxon>Eukaryota</taxon>
        <taxon>Metazoa</taxon>
        <taxon>Spiralia</taxon>
        <taxon>Lophotrochozoa</taxon>
        <taxon>Platyhelminthes</taxon>
        <taxon>Monogenea</taxon>
        <taxon>Polyopisthocotylea</taxon>
        <taxon>Polystomatidea</taxon>
        <taxon>Polystomatidae</taxon>
        <taxon>Protopolystoma</taxon>
    </lineage>
</organism>
<keyword evidence="7 11" id="KW-0406">Ion transport</keyword>
<dbReference type="GO" id="GO:0005886">
    <property type="term" value="C:plasma membrane"/>
    <property type="evidence" value="ECO:0007669"/>
    <property type="project" value="TreeGrafter"/>
</dbReference>
<comment type="caution">
    <text evidence="13">The sequence shown here is derived from an EMBL/GenBank/DDBJ whole genome shotgun (WGS) entry which is preliminary data.</text>
</comment>
<evidence type="ECO:0000256" key="5">
    <source>
        <dbReference type="ARBA" id="ARBA00022989"/>
    </source>
</evidence>
<dbReference type="PANTHER" id="PTHR11690:SF248">
    <property type="entry name" value="PICKPOCKET 17, ISOFORM A"/>
    <property type="match status" value="1"/>
</dbReference>
<keyword evidence="2 11" id="KW-0813">Transport</keyword>
<evidence type="ECO:0000313" key="14">
    <source>
        <dbReference type="Proteomes" id="UP000784294"/>
    </source>
</evidence>
<dbReference type="PANTHER" id="PTHR11690">
    <property type="entry name" value="AMILORIDE-SENSITIVE SODIUM CHANNEL-RELATED"/>
    <property type="match status" value="1"/>
</dbReference>
<dbReference type="OrthoDB" id="6021021at2759"/>
<dbReference type="GO" id="GO:0015280">
    <property type="term" value="F:ligand-gated sodium channel activity"/>
    <property type="evidence" value="ECO:0007669"/>
    <property type="project" value="TreeGrafter"/>
</dbReference>
<evidence type="ECO:0000256" key="4">
    <source>
        <dbReference type="ARBA" id="ARBA00022692"/>
    </source>
</evidence>
<keyword evidence="14" id="KW-1185">Reference proteome</keyword>
<keyword evidence="4 11" id="KW-0812">Transmembrane</keyword>
<evidence type="ECO:0000256" key="12">
    <source>
        <dbReference type="SAM" id="Phobius"/>
    </source>
</evidence>
<comment type="subcellular location">
    <subcellularLocation>
        <location evidence="1">Membrane</location>
        <topology evidence="1">Multi-pass membrane protein</topology>
    </subcellularLocation>
</comment>
<keyword evidence="8 12" id="KW-0472">Membrane</keyword>
<reference evidence="13" key="1">
    <citation type="submission" date="2018-11" db="EMBL/GenBank/DDBJ databases">
        <authorList>
            <consortium name="Pathogen Informatics"/>
        </authorList>
    </citation>
    <scope>NUCLEOTIDE SEQUENCE</scope>
</reference>
<keyword evidence="9 11" id="KW-0739">Sodium transport</keyword>
<keyword evidence="3 11" id="KW-0894">Sodium channel</keyword>
<dbReference type="Proteomes" id="UP000784294">
    <property type="component" value="Unassembled WGS sequence"/>
</dbReference>
<evidence type="ECO:0000256" key="3">
    <source>
        <dbReference type="ARBA" id="ARBA00022461"/>
    </source>
</evidence>
<name>A0A3S5FG76_9PLAT</name>
<evidence type="ECO:0000256" key="10">
    <source>
        <dbReference type="ARBA" id="ARBA00023303"/>
    </source>
</evidence>
<dbReference type="InterPro" id="IPR001873">
    <property type="entry name" value="ENaC"/>
</dbReference>
<gene>
    <name evidence="13" type="ORF">PXEA_LOCUS29868</name>
</gene>
<accession>A0A3S5FG76</accession>